<dbReference type="PANTHER" id="PTHR11070">
    <property type="entry name" value="UVRD / RECB / PCRA DNA HELICASE FAMILY MEMBER"/>
    <property type="match status" value="1"/>
</dbReference>
<accession>A0A1G7DXP1</accession>
<dbReference type="Pfam" id="PF13245">
    <property type="entry name" value="AAA_19"/>
    <property type="match status" value="1"/>
</dbReference>
<dbReference type="Proteomes" id="UP000243205">
    <property type="component" value="Unassembled WGS sequence"/>
</dbReference>
<evidence type="ECO:0000259" key="1">
    <source>
        <dbReference type="Pfam" id="PF08378"/>
    </source>
</evidence>
<keyword evidence="3" id="KW-1185">Reference proteome</keyword>
<dbReference type="GO" id="GO:0003677">
    <property type="term" value="F:DNA binding"/>
    <property type="evidence" value="ECO:0007669"/>
    <property type="project" value="InterPro"/>
</dbReference>
<dbReference type="EMBL" id="FNAQ01000016">
    <property type="protein sequence ID" value="SDE56228.1"/>
    <property type="molecule type" value="Genomic_DNA"/>
</dbReference>
<sequence>MSMIFPVLDPAELAQLQRHSRAEATVYLALQQLEMAGLEVYHSLNYRGREGFGEMDFVLLHPDLGLMIWEVKGGGVGRRDGRWFSVDRHGREHAIHDPLSQLGRAQNALLQQIQQQINSPTAADPLQLPIGRHLILPDLDDTDLSTGLGSGLDRADLVLKSDLTRLDRERLRALFERTGNYRHKLPLRPRHLELLRQRVLRPSFRLLPGFAPVHEQTCTRLIRLSAQQSWALRMLEHIPRVMIDGGAGTGKSLLACEKVRQLASAGKRVLLLCFNLALAEALRSSLNTLEPAPWVGTFHEFCQERAGQTGLSWAVPTGFTEQSHFYIETAAELLDEAQQRCPVAFDGLIVDEGQDFAAHWWLPLAESLNAQAPVYVFSDPHQNVFERAWERPSACFEGMIPYPFQLLHNVRNCREIAQWLKARFVYAGDPPASAPESGLAVREHRYRSAQQQTEQMQQALRQLQAAGIDETEVVILSLYRANHSQGYQGLRQQQEFKGRFSTIGAFKGLHAKAVLLCDWNTSDHARREDLLYVGASRAQLALHIFSKAP</sequence>
<feature type="domain" description="NERD" evidence="1">
    <location>
        <begin position="20"/>
        <end position="115"/>
    </location>
</feature>
<dbReference type="OrthoDB" id="5441773at2"/>
<dbReference type="InterPro" id="IPR011528">
    <property type="entry name" value="NERD"/>
</dbReference>
<gene>
    <name evidence="2" type="ORF">SAMN05661003_11628</name>
</gene>
<dbReference type="InterPro" id="IPR000212">
    <property type="entry name" value="DNA_helicase_UvrD/REP"/>
</dbReference>
<dbReference type="Gene3D" id="3.40.50.300">
    <property type="entry name" value="P-loop containing nucleotide triphosphate hydrolases"/>
    <property type="match status" value="2"/>
</dbReference>
<organism evidence="2 3">
    <name type="scientific">Desulfuromonas thiophila</name>
    <dbReference type="NCBI Taxonomy" id="57664"/>
    <lineage>
        <taxon>Bacteria</taxon>
        <taxon>Pseudomonadati</taxon>
        <taxon>Thermodesulfobacteriota</taxon>
        <taxon>Desulfuromonadia</taxon>
        <taxon>Desulfuromonadales</taxon>
        <taxon>Desulfuromonadaceae</taxon>
        <taxon>Desulfuromonas</taxon>
    </lineage>
</organism>
<reference evidence="3" key="1">
    <citation type="submission" date="2016-10" db="EMBL/GenBank/DDBJ databases">
        <authorList>
            <person name="Varghese N."/>
            <person name="Submissions S."/>
        </authorList>
    </citation>
    <scope>NUCLEOTIDE SEQUENCE [LARGE SCALE GENOMIC DNA]</scope>
    <source>
        <strain evidence="3">DSM 8987</strain>
    </source>
</reference>
<dbReference type="AlphaFoldDB" id="A0A1G7DXP1"/>
<evidence type="ECO:0000313" key="2">
    <source>
        <dbReference type="EMBL" id="SDE56228.1"/>
    </source>
</evidence>
<dbReference type="InterPro" id="IPR027417">
    <property type="entry name" value="P-loop_NTPase"/>
</dbReference>
<dbReference type="Pfam" id="PF08378">
    <property type="entry name" value="NERD"/>
    <property type="match status" value="1"/>
</dbReference>
<dbReference type="GO" id="GO:0005524">
    <property type="term" value="F:ATP binding"/>
    <property type="evidence" value="ECO:0007669"/>
    <property type="project" value="InterPro"/>
</dbReference>
<protein>
    <submittedName>
        <fullName evidence="2">Nuclease-related domain-containing protein</fullName>
    </submittedName>
</protein>
<dbReference type="GO" id="GO:0003678">
    <property type="term" value="F:DNA helicase activity"/>
    <property type="evidence" value="ECO:0007669"/>
    <property type="project" value="InterPro"/>
</dbReference>
<dbReference type="RefSeq" id="WP_092079880.1">
    <property type="nucleotide sequence ID" value="NZ_FNAQ01000016.1"/>
</dbReference>
<proteinExistence type="predicted"/>
<dbReference type="STRING" id="57664.SAMN05661003_11628"/>
<dbReference type="SUPFAM" id="SSF52540">
    <property type="entry name" value="P-loop containing nucleoside triphosphate hydrolases"/>
    <property type="match status" value="1"/>
</dbReference>
<name>A0A1G7DXP1_9BACT</name>
<evidence type="ECO:0000313" key="3">
    <source>
        <dbReference type="Proteomes" id="UP000243205"/>
    </source>
</evidence>